<proteinExistence type="predicted"/>
<dbReference type="NCBIfam" id="TIGR01244">
    <property type="entry name" value="TIGR01244 family sulfur transferase"/>
    <property type="match status" value="1"/>
</dbReference>
<gene>
    <name evidence="2" type="ORF">SAMN04488026_102451</name>
</gene>
<dbReference type="Pfam" id="PF04273">
    <property type="entry name" value="BLH_phosphatase"/>
    <property type="match status" value="1"/>
</dbReference>
<dbReference type="EMBL" id="FNEK01000024">
    <property type="protein sequence ID" value="SDJ80010.1"/>
    <property type="molecule type" value="Genomic_DNA"/>
</dbReference>
<protein>
    <submittedName>
        <fullName evidence="2">TIGR01244 family protein</fullName>
    </submittedName>
</protein>
<dbReference type="InterPro" id="IPR029021">
    <property type="entry name" value="Prot-tyrosine_phosphatase-like"/>
</dbReference>
<evidence type="ECO:0000313" key="3">
    <source>
        <dbReference type="Proteomes" id="UP000199382"/>
    </source>
</evidence>
<sequence>MDIRALTDAYAVSPQITPDDIPEIAAAGFGTIICNRPDEEIVPGLRAADIRAAALEAGLKFLEIPLSQSENFVRDVARQREALETAEGPVLAYCASGTRSTIVWMFGAAKSVPIGDLLETANRAGYPLAALRPQLEAAAQL</sequence>
<dbReference type="InterPro" id="IPR005939">
    <property type="entry name" value="BLH_phosphatase-like"/>
</dbReference>
<dbReference type="AlphaFoldDB" id="A0A1G8WQX5"/>
<dbReference type="RefSeq" id="WP_093156519.1">
    <property type="nucleotide sequence ID" value="NZ_FNEK01000024.1"/>
</dbReference>
<dbReference type="Proteomes" id="UP000199382">
    <property type="component" value="Unassembled WGS sequence"/>
</dbReference>
<evidence type="ECO:0000313" key="2">
    <source>
        <dbReference type="EMBL" id="SDJ80010.1"/>
    </source>
</evidence>
<name>A0A1G8WQX5_9RHOB</name>
<dbReference type="GO" id="GO:0016787">
    <property type="term" value="F:hydrolase activity"/>
    <property type="evidence" value="ECO:0007669"/>
    <property type="project" value="InterPro"/>
</dbReference>
<dbReference type="OrthoDB" id="9805710at2"/>
<evidence type="ECO:0000259" key="1">
    <source>
        <dbReference type="Pfam" id="PF04273"/>
    </source>
</evidence>
<dbReference type="SUPFAM" id="SSF52799">
    <property type="entry name" value="(Phosphotyrosine protein) phosphatases II"/>
    <property type="match status" value="1"/>
</dbReference>
<reference evidence="2 3" key="1">
    <citation type="submission" date="2016-10" db="EMBL/GenBank/DDBJ databases">
        <authorList>
            <person name="de Groot N.N."/>
        </authorList>
    </citation>
    <scope>NUCLEOTIDE SEQUENCE [LARGE SCALE GENOMIC DNA]</scope>
    <source>
        <strain evidence="2 3">DSM 25294</strain>
    </source>
</reference>
<feature type="domain" description="Beta-lactamase hydrolase-like protein phosphatase-like" evidence="1">
    <location>
        <begin position="2"/>
        <end position="109"/>
    </location>
</feature>
<dbReference type="Gene3D" id="3.90.190.10">
    <property type="entry name" value="Protein tyrosine phosphatase superfamily"/>
    <property type="match status" value="1"/>
</dbReference>
<keyword evidence="3" id="KW-1185">Reference proteome</keyword>
<dbReference type="STRING" id="571298.SAMN04488026_102451"/>
<organism evidence="2 3">
    <name type="scientific">Aliiruegeria lutimaris</name>
    <dbReference type="NCBI Taxonomy" id="571298"/>
    <lineage>
        <taxon>Bacteria</taxon>
        <taxon>Pseudomonadati</taxon>
        <taxon>Pseudomonadota</taxon>
        <taxon>Alphaproteobacteria</taxon>
        <taxon>Rhodobacterales</taxon>
        <taxon>Roseobacteraceae</taxon>
        <taxon>Aliiruegeria</taxon>
    </lineage>
</organism>
<accession>A0A1G8WQX5</accession>